<dbReference type="AlphaFoldDB" id="A0A8J6ECF7"/>
<reference evidence="1" key="1">
    <citation type="thesis" date="2020" institute="ProQuest LLC" country="789 East Eisenhower Parkway, Ann Arbor, MI, USA">
        <title>Comparative Genomics and Chromosome Evolution.</title>
        <authorList>
            <person name="Mudd A.B."/>
        </authorList>
    </citation>
    <scope>NUCLEOTIDE SEQUENCE</scope>
    <source>
        <strain evidence="1">HN-11 Male</strain>
        <tissue evidence="1">Kidney and liver</tissue>
    </source>
</reference>
<comment type="caution">
    <text evidence="1">The sequence shown here is derived from an EMBL/GenBank/DDBJ whole genome shotgun (WGS) entry which is preliminary data.</text>
</comment>
<keyword evidence="2" id="KW-1185">Reference proteome</keyword>
<dbReference type="Proteomes" id="UP000770717">
    <property type="component" value="Unassembled WGS sequence"/>
</dbReference>
<sequence length="79" mass="9577">MNTWGVPMKRYSTPIRHYRLMYRDGCTGYYMLSRICIHRSPHVEMCITMYDSRFCSLHVIRDGRGYPFSFLYVQERNIV</sequence>
<name>A0A8J6ECF7_ELECQ</name>
<proteinExistence type="predicted"/>
<evidence type="ECO:0000313" key="2">
    <source>
        <dbReference type="Proteomes" id="UP000770717"/>
    </source>
</evidence>
<accession>A0A8J6ECF7</accession>
<dbReference type="EMBL" id="WNTK01004343">
    <property type="protein sequence ID" value="KAG9464501.1"/>
    <property type="molecule type" value="Genomic_DNA"/>
</dbReference>
<organism evidence="1 2">
    <name type="scientific">Eleutherodactylus coqui</name>
    <name type="common">Puerto Rican coqui</name>
    <dbReference type="NCBI Taxonomy" id="57060"/>
    <lineage>
        <taxon>Eukaryota</taxon>
        <taxon>Metazoa</taxon>
        <taxon>Chordata</taxon>
        <taxon>Craniata</taxon>
        <taxon>Vertebrata</taxon>
        <taxon>Euteleostomi</taxon>
        <taxon>Amphibia</taxon>
        <taxon>Batrachia</taxon>
        <taxon>Anura</taxon>
        <taxon>Neobatrachia</taxon>
        <taxon>Hyloidea</taxon>
        <taxon>Eleutherodactylidae</taxon>
        <taxon>Eleutherodactylinae</taxon>
        <taxon>Eleutherodactylus</taxon>
        <taxon>Eleutherodactylus</taxon>
    </lineage>
</organism>
<protein>
    <submittedName>
        <fullName evidence="1">Uncharacterized protein</fullName>
    </submittedName>
</protein>
<gene>
    <name evidence="1" type="ORF">GDO78_019857</name>
</gene>
<evidence type="ECO:0000313" key="1">
    <source>
        <dbReference type="EMBL" id="KAG9464501.1"/>
    </source>
</evidence>